<dbReference type="InterPro" id="IPR008620">
    <property type="entry name" value="FixH"/>
</dbReference>
<gene>
    <name evidence="1" type="ORF">RGD00_06465</name>
</gene>
<evidence type="ECO:0000313" key="2">
    <source>
        <dbReference type="Proteomes" id="UP001247754"/>
    </source>
</evidence>
<proteinExistence type="predicted"/>
<evidence type="ECO:0000313" key="1">
    <source>
        <dbReference type="EMBL" id="MDR5652236.1"/>
    </source>
</evidence>
<organism evidence="1 2">
    <name type="scientific">Ruixingdingia sedimenti</name>
    <dbReference type="NCBI Taxonomy" id="3073604"/>
    <lineage>
        <taxon>Bacteria</taxon>
        <taxon>Pseudomonadati</taxon>
        <taxon>Pseudomonadota</taxon>
        <taxon>Alphaproteobacteria</taxon>
        <taxon>Rhodobacterales</taxon>
        <taxon>Paracoccaceae</taxon>
        <taxon>Ruixingdingia</taxon>
    </lineage>
</organism>
<sequence>MAEITGRKVFFFTAGAFGVIIAVNLVLATQAVRTFPGLEVKNSYIASQTFDAERAAQEALGWQLDYGYDAGARELRLSFTEAGTGHPAEVADMSVLVGRATEARDDQTPQFVREAGAFVAPLTLGPGKWLLRVEARAADGTRFHQRLDLFVKG</sequence>
<accession>A0ABU1F5V1</accession>
<dbReference type="EMBL" id="JAVKPH010000005">
    <property type="protein sequence ID" value="MDR5652236.1"/>
    <property type="molecule type" value="Genomic_DNA"/>
</dbReference>
<keyword evidence="2" id="KW-1185">Reference proteome</keyword>
<dbReference type="Pfam" id="PF05751">
    <property type="entry name" value="FixH"/>
    <property type="match status" value="1"/>
</dbReference>
<reference evidence="1 2" key="1">
    <citation type="submission" date="2023-09" db="EMBL/GenBank/DDBJ databases">
        <title>Xinfangfangia sedmenti sp. nov., isolated the sedment.</title>
        <authorList>
            <person name="Xu L."/>
        </authorList>
    </citation>
    <scope>NUCLEOTIDE SEQUENCE [LARGE SCALE GENOMIC DNA]</scope>
    <source>
        <strain evidence="1 2">LG-4</strain>
    </source>
</reference>
<dbReference type="PIRSF" id="PIRSF011386">
    <property type="entry name" value="FixH"/>
    <property type="match status" value="1"/>
</dbReference>
<dbReference type="RefSeq" id="WP_310456486.1">
    <property type="nucleotide sequence ID" value="NZ_JAVKPH010000005.1"/>
</dbReference>
<comment type="caution">
    <text evidence="1">The sequence shown here is derived from an EMBL/GenBank/DDBJ whole genome shotgun (WGS) entry which is preliminary data.</text>
</comment>
<protein>
    <submittedName>
        <fullName evidence="1">FixH family protein</fullName>
    </submittedName>
</protein>
<dbReference type="InterPro" id="IPR018037">
    <property type="entry name" value="FixH_proteobacterial"/>
</dbReference>
<name>A0ABU1F5V1_9RHOB</name>
<dbReference type="Proteomes" id="UP001247754">
    <property type="component" value="Unassembled WGS sequence"/>
</dbReference>